<organism evidence="4 5">
    <name type="scientific">Mycena indigotica</name>
    <dbReference type="NCBI Taxonomy" id="2126181"/>
    <lineage>
        <taxon>Eukaryota</taxon>
        <taxon>Fungi</taxon>
        <taxon>Dikarya</taxon>
        <taxon>Basidiomycota</taxon>
        <taxon>Agaricomycotina</taxon>
        <taxon>Agaricomycetes</taxon>
        <taxon>Agaricomycetidae</taxon>
        <taxon>Agaricales</taxon>
        <taxon>Marasmiineae</taxon>
        <taxon>Mycenaceae</taxon>
        <taxon>Mycena</taxon>
    </lineage>
</organism>
<dbReference type="EMBL" id="JACAZF010000016">
    <property type="protein sequence ID" value="KAF7289894.1"/>
    <property type="molecule type" value="Genomic_DNA"/>
</dbReference>
<sequence>MTVEFKCIDRVEKRCGCDDLLFVDSLSFSHFHSDSYSNNNMRPDPQVHDEILGVPVGTLFADRGDAYKSGVHGVTEAGIFGTKDLGGAFSIVINGTYVDDVDEGDKIIFTGEGRGKAPVVPGEEVSTGILVGFAHPFVLQPKKSKSNVQVGDQDPNSRGNKALRENIRTRNPVRVIRGPEGNPKYCPVQGYRYDGLYEVTHFEMKEGREGFKMCMFTVERCTSFTQLDLPLHITGLGGHDIFWSPDRDCAGETLNRRIPAKGTRGITKASTKTKIGPIRASIGRRIRDLKMSRRSSL</sequence>
<accession>A0A8H6RYY3</accession>
<evidence type="ECO:0000256" key="2">
    <source>
        <dbReference type="PROSITE-ProRule" id="PRU00358"/>
    </source>
</evidence>
<comment type="subcellular location">
    <subcellularLocation>
        <location evidence="2">Nucleus</location>
    </subcellularLocation>
</comment>
<dbReference type="SUPFAM" id="SSF88697">
    <property type="entry name" value="PUA domain-like"/>
    <property type="match status" value="1"/>
</dbReference>
<dbReference type="OrthoDB" id="2270193at2759"/>
<proteinExistence type="predicted"/>
<dbReference type="Gene3D" id="2.30.280.10">
    <property type="entry name" value="SRA-YDG"/>
    <property type="match status" value="1"/>
</dbReference>
<dbReference type="GO" id="GO:0005634">
    <property type="term" value="C:nucleus"/>
    <property type="evidence" value="ECO:0007669"/>
    <property type="project" value="UniProtKB-SubCell"/>
</dbReference>
<keyword evidence="5" id="KW-1185">Reference proteome</keyword>
<reference evidence="4" key="1">
    <citation type="submission" date="2020-05" db="EMBL/GenBank/DDBJ databases">
        <title>Mycena genomes resolve the evolution of fungal bioluminescence.</title>
        <authorList>
            <person name="Tsai I.J."/>
        </authorList>
    </citation>
    <scope>NUCLEOTIDE SEQUENCE</scope>
    <source>
        <strain evidence="4">171206Taipei</strain>
    </source>
</reference>
<feature type="domain" description="YDG" evidence="3">
    <location>
        <begin position="49"/>
        <end position="220"/>
    </location>
</feature>
<dbReference type="GeneID" id="59352583"/>
<dbReference type="InterPro" id="IPR015947">
    <property type="entry name" value="PUA-like_sf"/>
</dbReference>
<dbReference type="SMART" id="SM00466">
    <property type="entry name" value="SRA"/>
    <property type="match status" value="1"/>
</dbReference>
<dbReference type="RefSeq" id="XP_037213623.1">
    <property type="nucleotide sequence ID" value="XM_037370067.1"/>
</dbReference>
<dbReference type="PROSITE" id="PS51015">
    <property type="entry name" value="YDG"/>
    <property type="match status" value="1"/>
</dbReference>
<dbReference type="InterPro" id="IPR036987">
    <property type="entry name" value="SRA-YDG_sf"/>
</dbReference>
<dbReference type="AlphaFoldDB" id="A0A8H6RYY3"/>
<comment type="caution">
    <text evidence="4">The sequence shown here is derived from an EMBL/GenBank/DDBJ whole genome shotgun (WGS) entry which is preliminary data.</text>
</comment>
<dbReference type="InterPro" id="IPR045134">
    <property type="entry name" value="UHRF1/2-like"/>
</dbReference>
<dbReference type="PANTHER" id="PTHR14140">
    <property type="entry name" value="E3 UBIQUITIN-PROTEIN LIGASE UHRF-RELATED"/>
    <property type="match status" value="1"/>
</dbReference>
<dbReference type="Pfam" id="PF02182">
    <property type="entry name" value="SAD_SRA"/>
    <property type="match status" value="1"/>
</dbReference>
<protein>
    <submittedName>
        <fullName evidence="4">YDG domain-containing protein</fullName>
    </submittedName>
</protein>
<dbReference type="GO" id="GO:0044027">
    <property type="term" value="P:negative regulation of gene expression via chromosomal CpG island methylation"/>
    <property type="evidence" value="ECO:0007669"/>
    <property type="project" value="TreeGrafter"/>
</dbReference>
<dbReference type="GO" id="GO:0061630">
    <property type="term" value="F:ubiquitin protein ligase activity"/>
    <property type="evidence" value="ECO:0007669"/>
    <property type="project" value="TreeGrafter"/>
</dbReference>
<gene>
    <name evidence="4" type="ORF">MIND_01364100</name>
</gene>
<keyword evidence="1 2" id="KW-0539">Nucleus</keyword>
<evidence type="ECO:0000313" key="5">
    <source>
        <dbReference type="Proteomes" id="UP000636479"/>
    </source>
</evidence>
<evidence type="ECO:0000256" key="1">
    <source>
        <dbReference type="ARBA" id="ARBA00023242"/>
    </source>
</evidence>
<dbReference type="GO" id="GO:0016567">
    <property type="term" value="P:protein ubiquitination"/>
    <property type="evidence" value="ECO:0007669"/>
    <property type="project" value="TreeGrafter"/>
</dbReference>
<evidence type="ECO:0000313" key="4">
    <source>
        <dbReference type="EMBL" id="KAF7289894.1"/>
    </source>
</evidence>
<dbReference type="PANTHER" id="PTHR14140:SF27">
    <property type="entry name" value="OS04G0289800 PROTEIN"/>
    <property type="match status" value="1"/>
</dbReference>
<name>A0A8H6RYY3_9AGAR</name>
<evidence type="ECO:0000259" key="3">
    <source>
        <dbReference type="PROSITE" id="PS51015"/>
    </source>
</evidence>
<dbReference type="InterPro" id="IPR003105">
    <property type="entry name" value="SRA_YDG"/>
</dbReference>
<dbReference type="Proteomes" id="UP000636479">
    <property type="component" value="Unassembled WGS sequence"/>
</dbReference>